<proteinExistence type="predicted"/>
<protein>
    <submittedName>
        <fullName evidence="1">Uncharacterized protein</fullName>
    </submittedName>
</protein>
<reference evidence="1" key="1">
    <citation type="submission" date="2018-02" db="EMBL/GenBank/DDBJ databases">
        <title>Rhizophora mucronata_Transcriptome.</title>
        <authorList>
            <person name="Meera S.P."/>
            <person name="Sreeshan A."/>
            <person name="Augustine A."/>
        </authorList>
    </citation>
    <scope>NUCLEOTIDE SEQUENCE</scope>
    <source>
        <tissue evidence="1">Leaf</tissue>
    </source>
</reference>
<evidence type="ECO:0000313" key="1">
    <source>
        <dbReference type="EMBL" id="MBX63559.1"/>
    </source>
</evidence>
<accession>A0A2P2Q9L6</accession>
<sequence>MCSNIRNRSNI</sequence>
<organism evidence="1">
    <name type="scientific">Rhizophora mucronata</name>
    <name type="common">Asiatic mangrove</name>
    <dbReference type="NCBI Taxonomy" id="61149"/>
    <lineage>
        <taxon>Eukaryota</taxon>
        <taxon>Viridiplantae</taxon>
        <taxon>Streptophyta</taxon>
        <taxon>Embryophyta</taxon>
        <taxon>Tracheophyta</taxon>
        <taxon>Spermatophyta</taxon>
        <taxon>Magnoliopsida</taxon>
        <taxon>eudicotyledons</taxon>
        <taxon>Gunneridae</taxon>
        <taxon>Pentapetalae</taxon>
        <taxon>rosids</taxon>
        <taxon>fabids</taxon>
        <taxon>Malpighiales</taxon>
        <taxon>Rhizophoraceae</taxon>
        <taxon>Rhizophora</taxon>
    </lineage>
</organism>
<dbReference type="EMBL" id="GGEC01083075">
    <property type="protein sequence ID" value="MBX63559.1"/>
    <property type="molecule type" value="Transcribed_RNA"/>
</dbReference>
<name>A0A2P2Q9L6_RHIMU</name>